<sequence length="148" mass="15878">MTSPLTLGPNLLEEPAAPGKSTLAQISGVLYITLTGLIGSMVPSSGPWAILGKSLPYIVKLVPILGWAHPSGPPGPACQFSRNSTTGWIPDRFAWHELVCYDCIRTSTSAFPTDLNYCIKRQLCDPTAPSWLHGSLCVAMIISFPLPI</sequence>
<dbReference type="EMBL" id="QTSX02000888">
    <property type="protein sequence ID" value="KAJ9084036.1"/>
    <property type="molecule type" value="Genomic_DNA"/>
</dbReference>
<reference evidence="1" key="1">
    <citation type="submission" date="2022-04" db="EMBL/GenBank/DDBJ databases">
        <title>Genome of the entomopathogenic fungus Entomophthora muscae.</title>
        <authorList>
            <person name="Elya C."/>
            <person name="Lovett B.R."/>
            <person name="Lee E."/>
            <person name="Macias A.M."/>
            <person name="Hajek A.E."/>
            <person name="De Bivort B.L."/>
            <person name="Kasson M.T."/>
            <person name="De Fine Licht H.H."/>
            <person name="Stajich J.E."/>
        </authorList>
    </citation>
    <scope>NUCLEOTIDE SEQUENCE</scope>
    <source>
        <strain evidence="1">Berkeley</strain>
    </source>
</reference>
<evidence type="ECO:0000313" key="1">
    <source>
        <dbReference type="EMBL" id="KAJ9084036.1"/>
    </source>
</evidence>
<gene>
    <name evidence="1" type="ORF">DSO57_1028239</name>
</gene>
<protein>
    <submittedName>
        <fullName evidence="1">Uncharacterized protein</fullName>
    </submittedName>
</protein>
<evidence type="ECO:0000313" key="2">
    <source>
        <dbReference type="Proteomes" id="UP001165960"/>
    </source>
</evidence>
<name>A0ACC2UB91_9FUNG</name>
<organism evidence="1 2">
    <name type="scientific">Entomophthora muscae</name>
    <dbReference type="NCBI Taxonomy" id="34485"/>
    <lineage>
        <taxon>Eukaryota</taxon>
        <taxon>Fungi</taxon>
        <taxon>Fungi incertae sedis</taxon>
        <taxon>Zoopagomycota</taxon>
        <taxon>Entomophthoromycotina</taxon>
        <taxon>Entomophthoromycetes</taxon>
        <taxon>Entomophthorales</taxon>
        <taxon>Entomophthoraceae</taxon>
        <taxon>Entomophthora</taxon>
    </lineage>
</organism>
<accession>A0ACC2UB91</accession>
<keyword evidence="2" id="KW-1185">Reference proteome</keyword>
<dbReference type="Proteomes" id="UP001165960">
    <property type="component" value="Unassembled WGS sequence"/>
</dbReference>
<proteinExistence type="predicted"/>
<comment type="caution">
    <text evidence="1">The sequence shown here is derived from an EMBL/GenBank/DDBJ whole genome shotgun (WGS) entry which is preliminary data.</text>
</comment>